<feature type="non-terminal residue" evidence="6">
    <location>
        <position position="1"/>
    </location>
</feature>
<feature type="non-terminal residue" evidence="6">
    <location>
        <position position="131"/>
    </location>
</feature>
<feature type="domain" description="Protein kinase" evidence="5">
    <location>
        <begin position="1"/>
        <end position="131"/>
    </location>
</feature>
<gene>
    <name evidence="6" type="primary">Pak3_1</name>
    <name evidence="6" type="ORF">PITSOR_R10924</name>
</gene>
<dbReference type="PROSITE" id="PS50011">
    <property type="entry name" value="PROTEIN_KINASE_DOM"/>
    <property type="match status" value="1"/>
</dbReference>
<evidence type="ECO:0000256" key="2">
    <source>
        <dbReference type="ARBA" id="ARBA00012513"/>
    </source>
</evidence>
<evidence type="ECO:0000259" key="5">
    <source>
        <dbReference type="PROSITE" id="PS50011"/>
    </source>
</evidence>
<reference evidence="6" key="1">
    <citation type="submission" date="2019-10" db="EMBL/GenBank/DDBJ databases">
        <title>Bird 10,000 Genomes (B10K) Project - Family phase.</title>
        <authorList>
            <person name="Zhang G."/>
        </authorList>
    </citation>
    <scope>NUCLEOTIDE SEQUENCE</scope>
    <source>
        <strain evidence="6">B10K-DU-002-53</strain>
        <tissue evidence="6">Muscle</tissue>
    </source>
</reference>
<dbReference type="InterPro" id="IPR011009">
    <property type="entry name" value="Kinase-like_dom_sf"/>
</dbReference>
<dbReference type="EMBL" id="WEKX01006012">
    <property type="protein sequence ID" value="NWI87125.1"/>
    <property type="molecule type" value="Genomic_DNA"/>
</dbReference>
<sequence length="131" mass="15099">SYLLHEELWLVMEYMDGGTLHDVINAILLSKEQIATVSFYFFFLPQCLQGLHFLHSNRIIHRDIKSENMRMDGSVKLVDFGFATQLSNLRTQRHSVLGTPGWMAPEVQQGKPYGPKVDIWSFGIVEQEMVE</sequence>
<accession>A0A851EXY3</accession>
<evidence type="ECO:0000256" key="1">
    <source>
        <dbReference type="ARBA" id="ARBA00008874"/>
    </source>
</evidence>
<evidence type="ECO:0000256" key="4">
    <source>
        <dbReference type="ARBA" id="ARBA00022840"/>
    </source>
</evidence>
<evidence type="ECO:0000256" key="3">
    <source>
        <dbReference type="ARBA" id="ARBA00022741"/>
    </source>
</evidence>
<name>A0A851EXY3_PITSO</name>
<comment type="similarity">
    <text evidence="1">Belongs to the protein kinase superfamily. STE Ser/Thr protein kinase family. STE20 subfamily.</text>
</comment>
<dbReference type="Gene3D" id="1.10.510.10">
    <property type="entry name" value="Transferase(Phosphotransferase) domain 1"/>
    <property type="match status" value="1"/>
</dbReference>
<dbReference type="AlphaFoldDB" id="A0A851EXY3"/>
<dbReference type="Proteomes" id="UP000633448">
    <property type="component" value="Unassembled WGS sequence"/>
</dbReference>
<dbReference type="GO" id="GO:0004674">
    <property type="term" value="F:protein serine/threonine kinase activity"/>
    <property type="evidence" value="ECO:0007669"/>
    <property type="project" value="UniProtKB-EC"/>
</dbReference>
<dbReference type="OrthoDB" id="2914378at2759"/>
<evidence type="ECO:0000313" key="7">
    <source>
        <dbReference type="Proteomes" id="UP000633448"/>
    </source>
</evidence>
<dbReference type="PANTHER" id="PTHR45832:SF22">
    <property type="entry name" value="SERINE_THREONINE-PROTEIN KINASE SAMKA-RELATED"/>
    <property type="match status" value="1"/>
</dbReference>
<keyword evidence="3" id="KW-0547">Nucleotide-binding</keyword>
<dbReference type="GO" id="GO:0005524">
    <property type="term" value="F:ATP binding"/>
    <property type="evidence" value="ECO:0007669"/>
    <property type="project" value="UniProtKB-KW"/>
</dbReference>
<keyword evidence="6" id="KW-0418">Kinase</keyword>
<comment type="caution">
    <text evidence="6">The sequence shown here is derived from an EMBL/GenBank/DDBJ whole genome shotgun (WGS) entry which is preliminary data.</text>
</comment>
<proteinExistence type="inferred from homology"/>
<dbReference type="EC" id="2.7.11.1" evidence="2"/>
<dbReference type="InterPro" id="IPR000719">
    <property type="entry name" value="Prot_kinase_dom"/>
</dbReference>
<dbReference type="SUPFAM" id="SSF56112">
    <property type="entry name" value="Protein kinase-like (PK-like)"/>
    <property type="match status" value="1"/>
</dbReference>
<evidence type="ECO:0000313" key="6">
    <source>
        <dbReference type="EMBL" id="NWI87125.1"/>
    </source>
</evidence>
<organism evidence="6 7">
    <name type="scientific">Pitta sordida</name>
    <name type="common">Hooded pitta</name>
    <dbReference type="NCBI Taxonomy" id="9163"/>
    <lineage>
        <taxon>Eukaryota</taxon>
        <taxon>Metazoa</taxon>
        <taxon>Chordata</taxon>
        <taxon>Craniata</taxon>
        <taxon>Vertebrata</taxon>
        <taxon>Euteleostomi</taxon>
        <taxon>Archelosauria</taxon>
        <taxon>Archosauria</taxon>
        <taxon>Dinosauria</taxon>
        <taxon>Saurischia</taxon>
        <taxon>Theropoda</taxon>
        <taxon>Coelurosauria</taxon>
        <taxon>Aves</taxon>
        <taxon>Neognathae</taxon>
        <taxon>Neoaves</taxon>
        <taxon>Telluraves</taxon>
        <taxon>Australaves</taxon>
        <taxon>Passeriformes</taxon>
        <taxon>Pittidae</taxon>
        <taxon>Pitta</taxon>
    </lineage>
</organism>
<dbReference type="InterPro" id="IPR051931">
    <property type="entry name" value="PAK3-like"/>
</dbReference>
<keyword evidence="4" id="KW-0067">ATP-binding</keyword>
<keyword evidence="6" id="KW-0808">Transferase</keyword>
<dbReference type="SMART" id="SM00220">
    <property type="entry name" value="S_TKc"/>
    <property type="match status" value="1"/>
</dbReference>
<protein>
    <recommendedName>
        <fullName evidence="2">non-specific serine/threonine protein kinase</fullName>
        <ecNumber evidence="2">2.7.11.1</ecNumber>
    </recommendedName>
</protein>
<dbReference type="Pfam" id="PF00069">
    <property type="entry name" value="Pkinase"/>
    <property type="match status" value="1"/>
</dbReference>
<keyword evidence="7" id="KW-1185">Reference proteome</keyword>
<dbReference type="PANTHER" id="PTHR45832">
    <property type="entry name" value="SERINE/THREONINE-PROTEIN KINASE SAMKA-RELATED-RELATED"/>
    <property type="match status" value="1"/>
</dbReference>